<reference evidence="2 3" key="1">
    <citation type="submission" date="2017-11" db="EMBL/GenBank/DDBJ databases">
        <title>Genomic Encyclopedia of Archaeal and Bacterial Type Strains, Phase II (KMG-II): From Individual Species to Whole Genera.</title>
        <authorList>
            <person name="Goeker M."/>
        </authorList>
    </citation>
    <scope>NUCLEOTIDE SEQUENCE [LARGE SCALE GENOMIC DNA]</scope>
    <source>
        <strain evidence="2 3">DSM 29128</strain>
    </source>
</reference>
<evidence type="ECO:0000313" key="3">
    <source>
        <dbReference type="Proteomes" id="UP000228531"/>
    </source>
</evidence>
<gene>
    <name evidence="2" type="ORF">BC777_2648</name>
</gene>
<feature type="signal peptide" evidence="1">
    <location>
        <begin position="1"/>
        <end position="20"/>
    </location>
</feature>
<evidence type="ECO:0000256" key="1">
    <source>
        <dbReference type="SAM" id="SignalP"/>
    </source>
</evidence>
<feature type="chain" id="PRO_5014663707" evidence="1">
    <location>
        <begin position="21"/>
        <end position="121"/>
    </location>
</feature>
<comment type="caution">
    <text evidence="2">The sequence shown here is derived from an EMBL/GenBank/DDBJ whole genome shotgun (WGS) entry which is preliminary data.</text>
</comment>
<protein>
    <submittedName>
        <fullName evidence="2">Uncharacterized protein</fullName>
    </submittedName>
</protein>
<dbReference type="OrthoDB" id="7858917at2"/>
<dbReference type="RefSeq" id="WP_100368584.1">
    <property type="nucleotide sequence ID" value="NZ_PGTY01000002.1"/>
</dbReference>
<keyword evidence="1" id="KW-0732">Signal</keyword>
<dbReference type="AlphaFoldDB" id="A0A2M8W5T3"/>
<name>A0A2M8W5T3_9RHOB</name>
<dbReference type="EMBL" id="PGTY01000002">
    <property type="protein sequence ID" value="PJI86280.1"/>
    <property type="molecule type" value="Genomic_DNA"/>
</dbReference>
<dbReference type="Proteomes" id="UP000228531">
    <property type="component" value="Unassembled WGS sequence"/>
</dbReference>
<keyword evidence="3" id="KW-1185">Reference proteome</keyword>
<organism evidence="2 3">
    <name type="scientific">Yoonia maricola</name>
    <dbReference type="NCBI Taxonomy" id="420999"/>
    <lineage>
        <taxon>Bacteria</taxon>
        <taxon>Pseudomonadati</taxon>
        <taxon>Pseudomonadota</taxon>
        <taxon>Alphaproteobacteria</taxon>
        <taxon>Rhodobacterales</taxon>
        <taxon>Paracoccaceae</taxon>
        <taxon>Yoonia</taxon>
    </lineage>
</organism>
<proteinExistence type="predicted"/>
<sequence>MKSIRALASILVLAASDASAQDVRWQLVDAGVLNHSSYGTGIEMRIQPDPVPEGLFGDDNVDELLLALCNHYAPSVIPFVRQQTDIEQPNFIAVRVVSGGAFGRYILEAYTIADGRCGAAI</sequence>
<accession>A0A2M8W5T3</accession>
<evidence type="ECO:0000313" key="2">
    <source>
        <dbReference type="EMBL" id="PJI86280.1"/>
    </source>
</evidence>